<dbReference type="PANTHER" id="PTHR46638:SF1">
    <property type="entry name" value="CORRINOID ADENOSYLTRANSFERASE"/>
    <property type="match status" value="1"/>
</dbReference>
<dbReference type="EMBL" id="CP098023">
    <property type="protein sequence ID" value="WKD50369.1"/>
    <property type="molecule type" value="Genomic_DNA"/>
</dbReference>
<accession>A0ABY9EFN8</accession>
<dbReference type="CDD" id="cd00561">
    <property type="entry name" value="CobA_ACA"/>
    <property type="match status" value="1"/>
</dbReference>
<dbReference type="NCBIfam" id="NF004637">
    <property type="entry name" value="PRK05986.1"/>
    <property type="match status" value="1"/>
</dbReference>
<dbReference type="Proteomes" id="UP001321520">
    <property type="component" value="Chromosome"/>
</dbReference>
<evidence type="ECO:0000256" key="8">
    <source>
        <dbReference type="PIRNR" id="PIRNR015617"/>
    </source>
</evidence>
<keyword evidence="4 8" id="KW-0627">Porphyrin biosynthesis</keyword>
<dbReference type="InterPro" id="IPR003724">
    <property type="entry name" value="CblAdoTrfase_CobA"/>
</dbReference>
<comment type="pathway">
    <text evidence="1 8">Cofactor biosynthesis; adenosylcobalamin biosynthesis; adenosylcobalamin from cob(II)yrinate a,c-diamide: step 2/7.</text>
</comment>
<dbReference type="SUPFAM" id="SSF52540">
    <property type="entry name" value="P-loop containing nucleoside triphosphate hydrolases"/>
    <property type="match status" value="1"/>
</dbReference>
<evidence type="ECO:0000256" key="5">
    <source>
        <dbReference type="ARBA" id="ARBA00024929"/>
    </source>
</evidence>
<name>A0ABY9EFN8_9GAMM</name>
<evidence type="ECO:0000313" key="10">
    <source>
        <dbReference type="Proteomes" id="UP001321520"/>
    </source>
</evidence>
<keyword evidence="8 9" id="KW-0808">Transferase</keyword>
<dbReference type="EC" id="2.5.1.17" evidence="3 8"/>
<comment type="function">
    <text evidence="5 8">Required for both de novo synthesis of the corrin ring for the assimilation of exogenous corrinoids. Participates in the adenosylation of a variety of incomplete and complete corrinoids.</text>
</comment>
<dbReference type="InterPro" id="IPR027417">
    <property type="entry name" value="P-loop_NTPase"/>
</dbReference>
<dbReference type="Pfam" id="PF02572">
    <property type="entry name" value="CobA_CobO_BtuR"/>
    <property type="match status" value="1"/>
</dbReference>
<protein>
    <recommendedName>
        <fullName evidence="3 8">Corrinoid adenosyltransferase</fullName>
        <ecNumber evidence="3 8">2.5.1.17</ecNumber>
    </recommendedName>
    <alternativeName>
        <fullName evidence="8">Cob(II)alamin adenosyltransferase</fullName>
    </alternativeName>
    <alternativeName>
        <fullName evidence="8">Cob(II)yrinic acid a,c-diamide adenosyltransferase</fullName>
    </alternativeName>
</protein>
<proteinExistence type="inferred from homology"/>
<dbReference type="RefSeq" id="WP_301416581.1">
    <property type="nucleotide sequence ID" value="NZ_CP098023.1"/>
</dbReference>
<evidence type="ECO:0000256" key="3">
    <source>
        <dbReference type="ARBA" id="ARBA00012454"/>
    </source>
</evidence>
<organism evidence="9 10">
    <name type="scientific">Microbulbifer spongiae</name>
    <dbReference type="NCBI Taxonomy" id="2944933"/>
    <lineage>
        <taxon>Bacteria</taxon>
        <taxon>Pseudomonadati</taxon>
        <taxon>Pseudomonadota</taxon>
        <taxon>Gammaproteobacteria</taxon>
        <taxon>Cellvibrionales</taxon>
        <taxon>Microbulbiferaceae</taxon>
        <taxon>Microbulbifer</taxon>
    </lineage>
</organism>
<evidence type="ECO:0000313" key="9">
    <source>
        <dbReference type="EMBL" id="WKD50369.1"/>
    </source>
</evidence>
<comment type="catalytic activity">
    <reaction evidence="7 8">
        <text>2 cob(II)alamin + reduced [electron-transfer flavoprotein] + 2 ATP = 2 adenosylcob(III)alamin + 2 triphosphate + oxidized [electron-transfer flavoprotein] + 3 H(+)</text>
        <dbReference type="Rhea" id="RHEA:28671"/>
        <dbReference type="Rhea" id="RHEA-COMP:10685"/>
        <dbReference type="Rhea" id="RHEA-COMP:10686"/>
        <dbReference type="ChEBI" id="CHEBI:15378"/>
        <dbReference type="ChEBI" id="CHEBI:16304"/>
        <dbReference type="ChEBI" id="CHEBI:18036"/>
        <dbReference type="ChEBI" id="CHEBI:18408"/>
        <dbReference type="ChEBI" id="CHEBI:30616"/>
        <dbReference type="ChEBI" id="CHEBI:57692"/>
        <dbReference type="ChEBI" id="CHEBI:58307"/>
        <dbReference type="EC" id="2.5.1.17"/>
    </reaction>
</comment>
<evidence type="ECO:0000256" key="1">
    <source>
        <dbReference type="ARBA" id="ARBA00005121"/>
    </source>
</evidence>
<dbReference type="PANTHER" id="PTHR46638">
    <property type="entry name" value="CORRINOID ADENOSYLTRANSFERASE"/>
    <property type="match status" value="1"/>
</dbReference>
<keyword evidence="8" id="KW-0547">Nucleotide-binding</keyword>
<keyword evidence="10" id="KW-1185">Reference proteome</keyword>
<evidence type="ECO:0000256" key="7">
    <source>
        <dbReference type="ARBA" id="ARBA00048692"/>
    </source>
</evidence>
<dbReference type="Gene3D" id="3.40.50.300">
    <property type="entry name" value="P-loop containing nucleotide triphosphate hydrolases"/>
    <property type="match status" value="1"/>
</dbReference>
<keyword evidence="8" id="KW-0169">Cobalamin biosynthesis</keyword>
<evidence type="ECO:0000256" key="4">
    <source>
        <dbReference type="ARBA" id="ARBA00023244"/>
    </source>
</evidence>
<reference evidence="9 10" key="1">
    <citation type="submission" date="2022-05" db="EMBL/GenBank/DDBJ databases">
        <title>Microbulbifer sp. nov., isolated from sponge.</title>
        <authorList>
            <person name="Gao L."/>
        </authorList>
    </citation>
    <scope>NUCLEOTIDE SEQUENCE [LARGE SCALE GENOMIC DNA]</scope>
    <source>
        <strain evidence="9 10">MI-G</strain>
    </source>
</reference>
<keyword evidence="8" id="KW-0067">ATP-binding</keyword>
<evidence type="ECO:0000256" key="2">
    <source>
        <dbReference type="ARBA" id="ARBA00007487"/>
    </source>
</evidence>
<comment type="subcellular location">
    <subcellularLocation>
        <location evidence="8">Cytoplasm</location>
    </subcellularLocation>
</comment>
<comment type="similarity">
    <text evidence="2 8">Belongs to the Cob(I)alamin adenosyltransferase family.</text>
</comment>
<sequence>MCAESNSNRERYRQRMQSRKKIVDAAVSQALETRGIVILYTGDGKGKTTAAMGTVTRALGYGYPTVVAQFIKGAWECGEKNLLQRLPEDLCPLQWYQMGTDFTWETQDFEADKTAAQALWEKALVALRDKHVYLVVLDELTYALNYHWLDRGEVLQAITQRPREQTVIITGRGAKQYLREIADTVSEMRADKHAFDSGLAARKGIEW</sequence>
<keyword evidence="8" id="KW-0963">Cytoplasm</keyword>
<evidence type="ECO:0000256" key="6">
    <source>
        <dbReference type="ARBA" id="ARBA00048555"/>
    </source>
</evidence>
<dbReference type="NCBIfam" id="TIGR00708">
    <property type="entry name" value="cobA"/>
    <property type="match status" value="1"/>
</dbReference>
<dbReference type="PIRSF" id="PIRSF015617">
    <property type="entry name" value="Adensltrnsf_CobA"/>
    <property type="match status" value="1"/>
</dbReference>
<comment type="catalytic activity">
    <reaction evidence="6 8">
        <text>2 cob(II)yrinate a,c diamide + reduced [electron-transfer flavoprotein] + 2 ATP = 2 adenosylcob(III)yrinate a,c-diamide + 2 triphosphate + oxidized [electron-transfer flavoprotein] + 3 H(+)</text>
        <dbReference type="Rhea" id="RHEA:11528"/>
        <dbReference type="Rhea" id="RHEA-COMP:10685"/>
        <dbReference type="Rhea" id="RHEA-COMP:10686"/>
        <dbReference type="ChEBI" id="CHEBI:15378"/>
        <dbReference type="ChEBI" id="CHEBI:18036"/>
        <dbReference type="ChEBI" id="CHEBI:30616"/>
        <dbReference type="ChEBI" id="CHEBI:57692"/>
        <dbReference type="ChEBI" id="CHEBI:58307"/>
        <dbReference type="ChEBI" id="CHEBI:58503"/>
        <dbReference type="ChEBI" id="CHEBI:58537"/>
        <dbReference type="EC" id="2.5.1.17"/>
    </reaction>
</comment>
<dbReference type="GO" id="GO:0008817">
    <property type="term" value="F:corrinoid adenosyltransferase activity"/>
    <property type="evidence" value="ECO:0007669"/>
    <property type="project" value="UniProtKB-EC"/>
</dbReference>
<gene>
    <name evidence="9" type="primary">cobO</name>
    <name evidence="9" type="ORF">M8T91_02745</name>
</gene>